<keyword evidence="3" id="KW-0233">DNA recombination</keyword>
<evidence type="ECO:0000313" key="6">
    <source>
        <dbReference type="EMBL" id="MBS1010761.1"/>
    </source>
</evidence>
<dbReference type="Pfam" id="PF13102">
    <property type="entry name" value="Phage_int_SAM_5"/>
    <property type="match status" value="1"/>
</dbReference>
<dbReference type="Gene3D" id="1.10.443.10">
    <property type="entry name" value="Intergrase catalytic core"/>
    <property type="match status" value="1"/>
</dbReference>
<accession>A0AA41JTS3</accession>
<dbReference type="InterPro" id="IPR013762">
    <property type="entry name" value="Integrase-like_cat_sf"/>
</dbReference>
<dbReference type="PANTHER" id="PTHR30349:SF41">
    <property type="entry name" value="INTEGRASE_RECOMBINASE PROTEIN MJ0367-RELATED"/>
    <property type="match status" value="1"/>
</dbReference>
<organism evidence="6 7">
    <name type="scientific">Levilactobacillus brevis</name>
    <name type="common">Lactobacillus brevis</name>
    <dbReference type="NCBI Taxonomy" id="1580"/>
    <lineage>
        <taxon>Bacteria</taxon>
        <taxon>Bacillati</taxon>
        <taxon>Bacillota</taxon>
        <taxon>Bacilli</taxon>
        <taxon>Lactobacillales</taxon>
        <taxon>Lactobacillaceae</taxon>
        <taxon>Levilactobacillus</taxon>
    </lineage>
</organism>
<protein>
    <submittedName>
        <fullName evidence="6">Site-specific integrase</fullName>
    </submittedName>
</protein>
<sequence>MSRVVKNLDGGPHAKRWHGEFSQGSGSSRLRIKRGFDSKHKAMAWISEMTATHTQSLYFDPRMLVADFYRVWYRLFKERGLAPATQATYDATRKHLTQYLPTVTLGKVSRGILQGFFNVLGTNHAKETLRKDLMHLKAAFSTAVDEGVISKNPASRIKLYADGQRTTSEAEKFMSQSQYRRVRQYLVDWEMDLNDSKTMILMVISQTALRCGEAIALKKNDIDLQNHLLSVDESYDTCAGKIKEPKTQNAKRVVPMTEELAEKLHRWISLHDAWLEKRDIANPDDLIFLDKKGSLPRSTGVNYRYKMIQKKLGYKQQFHTHSFRHFLASEMIKNPNISIAYVSRFLGHASINVTQKYYLGLIPDTVESQRNVAVGAISNI</sequence>
<evidence type="ECO:0000256" key="2">
    <source>
        <dbReference type="ARBA" id="ARBA00023125"/>
    </source>
</evidence>
<comment type="similarity">
    <text evidence="1">Belongs to the 'phage' integrase family.</text>
</comment>
<reference evidence="6" key="2">
    <citation type="submission" date="2022-09" db="EMBL/GenBank/DDBJ databases">
        <title>Genome-inferred correspondence between phylogeny and metabolic traits in the wild Drosophila gut microbiome.</title>
        <authorList>
            <person name="Bueno E."/>
            <person name="Blow F."/>
            <person name="Douglas A.E."/>
        </authorList>
    </citation>
    <scope>NUCLEOTIDE SEQUENCE</scope>
    <source>
        <strain evidence="6">Dm-2019-70</strain>
    </source>
</reference>
<dbReference type="Pfam" id="PF00589">
    <property type="entry name" value="Phage_integrase"/>
    <property type="match status" value="1"/>
</dbReference>
<name>A0AA41JTS3_LEVBR</name>
<dbReference type="InterPro" id="IPR050090">
    <property type="entry name" value="Tyrosine_recombinase_XerCD"/>
</dbReference>
<dbReference type="Gene3D" id="1.10.150.130">
    <property type="match status" value="1"/>
</dbReference>
<dbReference type="SUPFAM" id="SSF56349">
    <property type="entry name" value="DNA breaking-rejoining enzymes"/>
    <property type="match status" value="1"/>
</dbReference>
<dbReference type="EMBL" id="JAERKF010000008">
    <property type="protein sequence ID" value="MBS1010761.1"/>
    <property type="molecule type" value="Genomic_DNA"/>
</dbReference>
<dbReference type="PROSITE" id="PS51898">
    <property type="entry name" value="TYR_RECOMBINASE"/>
    <property type="match status" value="1"/>
</dbReference>
<dbReference type="Proteomes" id="UP000676478">
    <property type="component" value="Unassembled WGS sequence"/>
</dbReference>
<dbReference type="GO" id="GO:0006310">
    <property type="term" value="P:DNA recombination"/>
    <property type="evidence" value="ECO:0007669"/>
    <property type="project" value="UniProtKB-KW"/>
</dbReference>
<evidence type="ECO:0000313" key="7">
    <source>
        <dbReference type="Proteomes" id="UP000676478"/>
    </source>
</evidence>
<feature type="region of interest" description="Disordered" evidence="4">
    <location>
        <begin position="1"/>
        <end position="28"/>
    </location>
</feature>
<evidence type="ECO:0000256" key="3">
    <source>
        <dbReference type="ARBA" id="ARBA00023172"/>
    </source>
</evidence>
<dbReference type="GO" id="GO:0015074">
    <property type="term" value="P:DNA integration"/>
    <property type="evidence" value="ECO:0007669"/>
    <property type="project" value="InterPro"/>
</dbReference>
<gene>
    <name evidence="6" type="ORF">JK167_07975</name>
</gene>
<dbReference type="RefSeq" id="WP_211756646.1">
    <property type="nucleotide sequence ID" value="NZ_JAERKF010000008.1"/>
</dbReference>
<evidence type="ECO:0000259" key="5">
    <source>
        <dbReference type="PROSITE" id="PS51898"/>
    </source>
</evidence>
<dbReference type="PANTHER" id="PTHR30349">
    <property type="entry name" value="PHAGE INTEGRASE-RELATED"/>
    <property type="match status" value="1"/>
</dbReference>
<comment type="caution">
    <text evidence="6">The sequence shown here is derived from an EMBL/GenBank/DDBJ whole genome shotgun (WGS) entry which is preliminary data.</text>
</comment>
<proteinExistence type="inferred from homology"/>
<dbReference type="GO" id="GO:0003677">
    <property type="term" value="F:DNA binding"/>
    <property type="evidence" value="ECO:0007669"/>
    <property type="project" value="UniProtKB-KW"/>
</dbReference>
<dbReference type="InterPro" id="IPR002104">
    <property type="entry name" value="Integrase_catalytic"/>
</dbReference>
<dbReference type="InterPro" id="IPR010998">
    <property type="entry name" value="Integrase_recombinase_N"/>
</dbReference>
<dbReference type="CDD" id="cd01189">
    <property type="entry name" value="INT_ICEBs1_C_like"/>
    <property type="match status" value="1"/>
</dbReference>
<evidence type="ECO:0000256" key="4">
    <source>
        <dbReference type="SAM" id="MobiDB-lite"/>
    </source>
</evidence>
<dbReference type="InterPro" id="IPR011010">
    <property type="entry name" value="DNA_brk_join_enz"/>
</dbReference>
<feature type="domain" description="Tyr recombinase" evidence="5">
    <location>
        <begin position="169"/>
        <end position="374"/>
    </location>
</feature>
<keyword evidence="2" id="KW-0238">DNA-binding</keyword>
<dbReference type="AlphaFoldDB" id="A0AA41JTS3"/>
<dbReference type="InterPro" id="IPR025269">
    <property type="entry name" value="SAM-like_dom"/>
</dbReference>
<evidence type="ECO:0000256" key="1">
    <source>
        <dbReference type="ARBA" id="ARBA00008857"/>
    </source>
</evidence>
<reference evidence="6" key="1">
    <citation type="submission" date="2020-12" db="EMBL/GenBank/DDBJ databases">
        <authorList>
            <person name="Mcmullen J.G."/>
        </authorList>
    </citation>
    <scope>NUCLEOTIDE SEQUENCE</scope>
    <source>
        <strain evidence="6">Dm-2019-70</strain>
    </source>
</reference>